<proteinExistence type="predicted"/>
<protein>
    <submittedName>
        <fullName evidence="1">Uncharacterized protein</fullName>
    </submittedName>
</protein>
<accession>A0A0E9SQ57</accession>
<dbReference type="AlphaFoldDB" id="A0A0E9SQ57"/>
<sequence>MRNTMVQSGGKDTSAQQN</sequence>
<reference evidence="1" key="1">
    <citation type="submission" date="2014-11" db="EMBL/GenBank/DDBJ databases">
        <authorList>
            <person name="Amaro Gonzalez C."/>
        </authorList>
    </citation>
    <scope>NUCLEOTIDE SEQUENCE</scope>
</reference>
<evidence type="ECO:0000313" key="1">
    <source>
        <dbReference type="EMBL" id="JAH43494.1"/>
    </source>
</evidence>
<organism evidence="1">
    <name type="scientific">Anguilla anguilla</name>
    <name type="common">European freshwater eel</name>
    <name type="synonym">Muraena anguilla</name>
    <dbReference type="NCBI Taxonomy" id="7936"/>
    <lineage>
        <taxon>Eukaryota</taxon>
        <taxon>Metazoa</taxon>
        <taxon>Chordata</taxon>
        <taxon>Craniata</taxon>
        <taxon>Vertebrata</taxon>
        <taxon>Euteleostomi</taxon>
        <taxon>Actinopterygii</taxon>
        <taxon>Neopterygii</taxon>
        <taxon>Teleostei</taxon>
        <taxon>Anguilliformes</taxon>
        <taxon>Anguillidae</taxon>
        <taxon>Anguilla</taxon>
    </lineage>
</organism>
<reference evidence="1" key="2">
    <citation type="journal article" date="2015" name="Fish Shellfish Immunol.">
        <title>Early steps in the European eel (Anguilla anguilla)-Vibrio vulnificus interaction in the gills: Role of the RtxA13 toxin.</title>
        <authorList>
            <person name="Callol A."/>
            <person name="Pajuelo D."/>
            <person name="Ebbesson L."/>
            <person name="Teles M."/>
            <person name="MacKenzie S."/>
            <person name="Amaro C."/>
        </authorList>
    </citation>
    <scope>NUCLEOTIDE SEQUENCE</scope>
</reference>
<dbReference type="EMBL" id="GBXM01065083">
    <property type="protein sequence ID" value="JAH43494.1"/>
    <property type="molecule type" value="Transcribed_RNA"/>
</dbReference>
<name>A0A0E9SQ57_ANGAN</name>